<evidence type="ECO:0000313" key="6">
    <source>
        <dbReference type="EMBL" id="KAG9332362.1"/>
    </source>
</evidence>
<keyword evidence="4" id="KW-0472">Membrane</keyword>
<keyword evidence="3" id="KW-0175">Coiled coil</keyword>
<dbReference type="InterPro" id="IPR043447">
    <property type="entry name" value="CCDC120/INAVA"/>
</dbReference>
<dbReference type="InterPro" id="IPR021774">
    <property type="entry name" value="CUPID"/>
</dbReference>
<proteinExistence type="predicted"/>
<name>A0A8T2N3V5_9TELE</name>
<dbReference type="PANTHER" id="PTHR16093:SF4">
    <property type="entry name" value="INNATE IMMUNITY ACTIVATOR PROTEIN"/>
    <property type="match status" value="1"/>
</dbReference>
<accession>A0A8T2N3V5</accession>
<sequence>MSPRHAYPYVCRQLPHLPRCQAVLPCSSTGAVRILLKLLCRSQSLLHQSAELSRCSMGRKRPRLPASTCVVDSVDCPSALLAQTRLAHICFTRTSAVEVCLYSLLVSSMSSVASLSILLLLAAGFPHRAVWLSLSILPLLAAGFPHRAVWLSLSILPLAAGFTHRAVVGRDSLERLDIAMASDTLALWPASAGGWMDKWAVEFRLWETVSEWPGGKTRTFLKPSIITPRSEEELKPEITDMESKEEISDSDSGIILQSVEHYRARQSEGSTFPHVHHASWGSLPSFSAKLHNGPDLSVPAVIYLLISLEFWCPTEPVCSQPWLLVFQCRFYSKKCPWIPRFAPRAELSLTCGDSPDSPTSPIKDLVTHTRAMKLKHQSLEDRLELCLLELKKLCIREAQQTDLSRMPVRVLSLILHRSGVSIYACVQQTLTGVTAHSPYPPPS</sequence>
<dbReference type="Proteomes" id="UP000824540">
    <property type="component" value="Unassembled WGS sequence"/>
</dbReference>
<dbReference type="PANTHER" id="PTHR16093">
    <property type="entry name" value="COILED-COIL DOMAIN-CONTAINING PROTEIN 120 FAMILY MEMBER"/>
    <property type="match status" value="1"/>
</dbReference>
<evidence type="ECO:0000256" key="2">
    <source>
        <dbReference type="ARBA" id="ARBA00022490"/>
    </source>
</evidence>
<dbReference type="AlphaFoldDB" id="A0A8T2N3V5"/>
<dbReference type="EMBL" id="JAFBMS010000239">
    <property type="protein sequence ID" value="KAG9332362.1"/>
    <property type="molecule type" value="Genomic_DNA"/>
</dbReference>
<comment type="caution">
    <text evidence="6">The sequence shown here is derived from an EMBL/GenBank/DDBJ whole genome shotgun (WGS) entry which is preliminary data.</text>
</comment>
<keyword evidence="2" id="KW-0963">Cytoplasm</keyword>
<dbReference type="Pfam" id="PF11819">
    <property type="entry name" value="CUPID"/>
    <property type="match status" value="1"/>
</dbReference>
<dbReference type="GO" id="GO:0034334">
    <property type="term" value="P:adherens junction maintenance"/>
    <property type="evidence" value="ECO:0007669"/>
    <property type="project" value="TreeGrafter"/>
</dbReference>
<feature type="transmembrane region" description="Helical" evidence="4">
    <location>
        <begin position="101"/>
        <end position="122"/>
    </location>
</feature>
<comment type="subcellular location">
    <subcellularLocation>
        <location evidence="1">Cytoplasm</location>
    </subcellularLocation>
</comment>
<evidence type="ECO:0000259" key="5">
    <source>
        <dbReference type="Pfam" id="PF11819"/>
    </source>
</evidence>
<dbReference type="GO" id="GO:0005737">
    <property type="term" value="C:cytoplasm"/>
    <property type="evidence" value="ECO:0007669"/>
    <property type="project" value="UniProtKB-SubCell"/>
</dbReference>
<evidence type="ECO:0000313" key="7">
    <source>
        <dbReference type="Proteomes" id="UP000824540"/>
    </source>
</evidence>
<dbReference type="GO" id="GO:0031398">
    <property type="term" value="P:positive regulation of protein ubiquitination"/>
    <property type="evidence" value="ECO:0007669"/>
    <property type="project" value="TreeGrafter"/>
</dbReference>
<keyword evidence="4" id="KW-1133">Transmembrane helix</keyword>
<keyword evidence="4" id="KW-0812">Transmembrane</keyword>
<evidence type="ECO:0000256" key="4">
    <source>
        <dbReference type="SAM" id="Phobius"/>
    </source>
</evidence>
<feature type="domain" description="Cytohesin Ubiquitin Protein Inducing" evidence="5">
    <location>
        <begin position="355"/>
        <end position="401"/>
    </location>
</feature>
<reference evidence="6" key="1">
    <citation type="thesis" date="2021" institute="BYU ScholarsArchive" country="Provo, UT, USA">
        <title>Applications of and Algorithms for Genome Assembly and Genomic Analyses with an Emphasis on Marine Teleosts.</title>
        <authorList>
            <person name="Pickett B.D."/>
        </authorList>
    </citation>
    <scope>NUCLEOTIDE SEQUENCE</scope>
    <source>
        <strain evidence="6">HI-2016</strain>
    </source>
</reference>
<keyword evidence="7" id="KW-1185">Reference proteome</keyword>
<protein>
    <recommendedName>
        <fullName evidence="5">Cytohesin Ubiquitin Protein Inducing domain-containing protein</fullName>
    </recommendedName>
</protein>
<evidence type="ECO:0000256" key="1">
    <source>
        <dbReference type="ARBA" id="ARBA00004496"/>
    </source>
</evidence>
<evidence type="ECO:0000256" key="3">
    <source>
        <dbReference type="ARBA" id="ARBA00023054"/>
    </source>
</evidence>
<organism evidence="6 7">
    <name type="scientific">Albula glossodonta</name>
    <name type="common">roundjaw bonefish</name>
    <dbReference type="NCBI Taxonomy" id="121402"/>
    <lineage>
        <taxon>Eukaryota</taxon>
        <taxon>Metazoa</taxon>
        <taxon>Chordata</taxon>
        <taxon>Craniata</taxon>
        <taxon>Vertebrata</taxon>
        <taxon>Euteleostomi</taxon>
        <taxon>Actinopterygii</taxon>
        <taxon>Neopterygii</taxon>
        <taxon>Teleostei</taxon>
        <taxon>Albuliformes</taxon>
        <taxon>Albulidae</taxon>
        <taxon>Albula</taxon>
    </lineage>
</organism>
<gene>
    <name evidence="6" type="ORF">JZ751_015005</name>
</gene>